<sequence>MRKNKLKKKLASIHNFLRAEVEAGELELGFMQEVERSLVELSLAVEADDYQMVKVAINEAAKKFRR</sequence>
<proteinExistence type="predicted"/>
<name>A0A085W3S9_9BACT</name>
<gene>
    <name evidence="1" type="ORF">DB31_4052</name>
</gene>
<reference evidence="1 2" key="1">
    <citation type="submission" date="2014-04" db="EMBL/GenBank/DDBJ databases">
        <title>Genome assembly of Hyalangium minutum DSM 14724.</title>
        <authorList>
            <person name="Sharma G."/>
            <person name="Subramanian S."/>
        </authorList>
    </citation>
    <scope>NUCLEOTIDE SEQUENCE [LARGE SCALE GENOMIC DNA]</scope>
    <source>
        <strain evidence="1 2">DSM 14724</strain>
    </source>
</reference>
<dbReference type="AlphaFoldDB" id="A0A085W3S9"/>
<dbReference type="Proteomes" id="UP000028725">
    <property type="component" value="Unassembled WGS sequence"/>
</dbReference>
<dbReference type="RefSeq" id="WP_044197476.1">
    <property type="nucleotide sequence ID" value="NZ_JMCB01000022.1"/>
</dbReference>
<dbReference type="EMBL" id="JMCB01000022">
    <property type="protein sequence ID" value="KFE62342.1"/>
    <property type="molecule type" value="Genomic_DNA"/>
</dbReference>
<protein>
    <submittedName>
        <fullName evidence="1">Uncharacterized protein</fullName>
    </submittedName>
</protein>
<keyword evidence="2" id="KW-1185">Reference proteome</keyword>
<evidence type="ECO:0000313" key="1">
    <source>
        <dbReference type="EMBL" id="KFE62342.1"/>
    </source>
</evidence>
<comment type="caution">
    <text evidence="1">The sequence shown here is derived from an EMBL/GenBank/DDBJ whole genome shotgun (WGS) entry which is preliminary data.</text>
</comment>
<accession>A0A085W3S9</accession>
<organism evidence="1 2">
    <name type="scientific">Hyalangium minutum</name>
    <dbReference type="NCBI Taxonomy" id="394096"/>
    <lineage>
        <taxon>Bacteria</taxon>
        <taxon>Pseudomonadati</taxon>
        <taxon>Myxococcota</taxon>
        <taxon>Myxococcia</taxon>
        <taxon>Myxococcales</taxon>
        <taxon>Cystobacterineae</taxon>
        <taxon>Archangiaceae</taxon>
        <taxon>Hyalangium</taxon>
    </lineage>
</organism>
<evidence type="ECO:0000313" key="2">
    <source>
        <dbReference type="Proteomes" id="UP000028725"/>
    </source>
</evidence>